<reference evidence="2" key="1">
    <citation type="journal article" date="2020" name="mSystems">
        <title>Genome- and Community-Level Interaction Insights into Carbon Utilization and Element Cycling Functions of Hydrothermarchaeota in Hydrothermal Sediment.</title>
        <authorList>
            <person name="Zhou Z."/>
            <person name="Liu Y."/>
            <person name="Xu W."/>
            <person name="Pan J."/>
            <person name="Luo Z.H."/>
            <person name="Li M."/>
        </authorList>
    </citation>
    <scope>NUCLEOTIDE SEQUENCE [LARGE SCALE GENOMIC DNA]</scope>
    <source>
        <strain evidence="2">SpSt-587</strain>
    </source>
</reference>
<dbReference type="AlphaFoldDB" id="A0A7J3M0H6"/>
<name>A0A7J3M0H6_ARCFL</name>
<sequence length="86" mass="9908">MNPRRSKYEIVSEILKISNVPEGANITKIVYSANLNFKNAQQIISELLENGLLEIVDETGKTRYRTTKKGLEFVDRYDALESVQRF</sequence>
<dbReference type="Pfam" id="PF14947">
    <property type="entry name" value="HTH_45"/>
    <property type="match status" value="1"/>
</dbReference>
<evidence type="ECO:0000313" key="2">
    <source>
        <dbReference type="EMBL" id="HGT82467.1"/>
    </source>
</evidence>
<dbReference type="InterPro" id="IPR036388">
    <property type="entry name" value="WH-like_DNA-bd_sf"/>
</dbReference>
<feature type="domain" description="ArnR1-like winged helix-turn-helix" evidence="1">
    <location>
        <begin position="4"/>
        <end position="83"/>
    </location>
</feature>
<dbReference type="EMBL" id="DSYZ01000043">
    <property type="protein sequence ID" value="HGT82467.1"/>
    <property type="molecule type" value="Genomic_DNA"/>
</dbReference>
<comment type="caution">
    <text evidence="2">The sequence shown here is derived from an EMBL/GenBank/DDBJ whole genome shotgun (WGS) entry which is preliminary data.</text>
</comment>
<organism evidence="2">
    <name type="scientific">Archaeoglobus fulgidus</name>
    <dbReference type="NCBI Taxonomy" id="2234"/>
    <lineage>
        <taxon>Archaea</taxon>
        <taxon>Methanobacteriati</taxon>
        <taxon>Methanobacteriota</taxon>
        <taxon>Archaeoglobi</taxon>
        <taxon>Archaeoglobales</taxon>
        <taxon>Archaeoglobaceae</taxon>
        <taxon>Archaeoglobus</taxon>
    </lineage>
</organism>
<evidence type="ECO:0000259" key="1">
    <source>
        <dbReference type="Pfam" id="PF14947"/>
    </source>
</evidence>
<dbReference type="InterPro" id="IPR038723">
    <property type="entry name" value="ArnR1-like_HTH"/>
</dbReference>
<dbReference type="InterPro" id="IPR036390">
    <property type="entry name" value="WH_DNA-bd_sf"/>
</dbReference>
<dbReference type="Gene3D" id="1.10.10.10">
    <property type="entry name" value="Winged helix-like DNA-binding domain superfamily/Winged helix DNA-binding domain"/>
    <property type="match status" value="1"/>
</dbReference>
<accession>A0A7J3M0H6</accession>
<protein>
    <submittedName>
        <fullName evidence="2">DUF4364 family protein</fullName>
    </submittedName>
</protein>
<gene>
    <name evidence="2" type="ORF">ENT52_01900</name>
</gene>
<proteinExistence type="predicted"/>
<dbReference type="SUPFAM" id="SSF46785">
    <property type="entry name" value="Winged helix' DNA-binding domain"/>
    <property type="match status" value="1"/>
</dbReference>